<sequence>MGRIKPQALLQQSKRKKGPSRISLTTIILFSLIVVLIVFFLFSTYRHWTHRSRFQTDNGLLGSEGENAFYDPKKSDVPGYAVLNTSKGYITVELYKESSPEVVDEFIDLCQKGHFNGMLFNRVMKHYVIQAGDNQRERATEDWTSRGKDYSKLDSSLKHEAFMLGTTKGKRDDKGFELFITTAPIPNLNEKLIVFGRVIKGEDVVQEIEEVDTDENYEPKSSIGIINIAHGDLVHFETLIWSHQWRINPYTSLGVACNG</sequence>
<dbReference type="EMBL" id="OIVN01006160">
    <property type="protein sequence ID" value="SPD26631.1"/>
    <property type="molecule type" value="Genomic_DNA"/>
</dbReference>
<organism evidence="10">
    <name type="scientific">Fagus sylvatica</name>
    <name type="common">Beechnut</name>
    <dbReference type="NCBI Taxonomy" id="28930"/>
    <lineage>
        <taxon>Eukaryota</taxon>
        <taxon>Viridiplantae</taxon>
        <taxon>Streptophyta</taxon>
        <taxon>Embryophyta</taxon>
        <taxon>Tracheophyta</taxon>
        <taxon>Spermatophyta</taxon>
        <taxon>Magnoliopsida</taxon>
        <taxon>eudicotyledons</taxon>
        <taxon>Gunneridae</taxon>
        <taxon>Pentapetalae</taxon>
        <taxon>rosids</taxon>
        <taxon>fabids</taxon>
        <taxon>Fagales</taxon>
        <taxon>Fagaceae</taxon>
        <taxon>Fagus</taxon>
    </lineage>
</organism>
<proteinExistence type="inferred from homology"/>
<dbReference type="AlphaFoldDB" id="A0A2N9IRJ7"/>
<comment type="similarity">
    <text evidence="3 7">Belongs to the cyclophilin-type PPIase family.</text>
</comment>
<dbReference type="Gene3D" id="2.40.100.10">
    <property type="entry name" value="Cyclophilin-like"/>
    <property type="match status" value="1"/>
</dbReference>
<dbReference type="CDD" id="cd00317">
    <property type="entry name" value="cyclophilin"/>
    <property type="match status" value="1"/>
</dbReference>
<dbReference type="InterPro" id="IPR002130">
    <property type="entry name" value="Cyclophilin-type_PPIase_dom"/>
</dbReference>
<evidence type="ECO:0000256" key="2">
    <source>
        <dbReference type="ARBA" id="ARBA00002388"/>
    </source>
</evidence>
<dbReference type="EC" id="5.2.1.8" evidence="7"/>
<evidence type="ECO:0000259" key="9">
    <source>
        <dbReference type="PROSITE" id="PS50072"/>
    </source>
</evidence>
<keyword evidence="7" id="KW-0413">Isomerase</keyword>
<dbReference type="SUPFAM" id="SSF50891">
    <property type="entry name" value="Cyclophilin-like"/>
    <property type="match status" value="1"/>
</dbReference>
<dbReference type="PROSITE" id="PS50072">
    <property type="entry name" value="CSA_PPIASE_2"/>
    <property type="match status" value="1"/>
</dbReference>
<evidence type="ECO:0000256" key="1">
    <source>
        <dbReference type="ARBA" id="ARBA00000971"/>
    </source>
</evidence>
<dbReference type="Pfam" id="PF00160">
    <property type="entry name" value="Pro_isomerase"/>
    <property type="match status" value="1"/>
</dbReference>
<reference evidence="10" key="1">
    <citation type="submission" date="2018-02" db="EMBL/GenBank/DDBJ databases">
        <authorList>
            <person name="Cohen D.B."/>
            <person name="Kent A.D."/>
        </authorList>
    </citation>
    <scope>NUCLEOTIDE SEQUENCE</scope>
</reference>
<protein>
    <recommendedName>
        <fullName evidence="7">Peptidyl-prolyl cis-trans isomerase</fullName>
        <shortName evidence="7">PPIase</shortName>
        <ecNumber evidence="7">5.2.1.8</ecNumber>
    </recommendedName>
</protein>
<keyword evidence="5 7" id="KW-0697">Rotamase</keyword>
<evidence type="ECO:0000256" key="5">
    <source>
        <dbReference type="ARBA" id="ARBA00023110"/>
    </source>
</evidence>
<evidence type="ECO:0000313" key="10">
    <source>
        <dbReference type="EMBL" id="SPD26631.1"/>
    </source>
</evidence>
<evidence type="ECO:0000256" key="3">
    <source>
        <dbReference type="ARBA" id="ARBA00007365"/>
    </source>
</evidence>
<feature type="transmembrane region" description="Helical" evidence="8">
    <location>
        <begin position="21"/>
        <end position="42"/>
    </location>
</feature>
<evidence type="ECO:0000256" key="7">
    <source>
        <dbReference type="RuleBase" id="RU363019"/>
    </source>
</evidence>
<dbReference type="InterPro" id="IPR029000">
    <property type="entry name" value="Cyclophilin-like_dom_sf"/>
</dbReference>
<evidence type="ECO:0000256" key="6">
    <source>
        <dbReference type="ARBA" id="ARBA00023186"/>
    </source>
</evidence>
<feature type="domain" description="PPIase cyclophilin-type" evidence="9">
    <location>
        <begin position="88"/>
        <end position="230"/>
    </location>
</feature>
<accession>A0A2N9IRJ7</accession>
<dbReference type="PRINTS" id="PR00153">
    <property type="entry name" value="CSAPPISMRASE"/>
</dbReference>
<keyword evidence="4" id="KW-0809">Transit peptide</keyword>
<dbReference type="PANTHER" id="PTHR47269:SF3">
    <property type="entry name" value="PEPTIDYL-PROLYL CIS-TRANS ISOMERASE CYP21-3, MITOCHONDRIAL"/>
    <property type="match status" value="1"/>
</dbReference>
<dbReference type="FunFam" id="2.40.100.10:FF:000074">
    <property type="entry name" value="Peptidyl-prolyl cis-trans isomerase"/>
    <property type="match status" value="1"/>
</dbReference>
<dbReference type="GO" id="GO:0003755">
    <property type="term" value="F:peptidyl-prolyl cis-trans isomerase activity"/>
    <property type="evidence" value="ECO:0007669"/>
    <property type="project" value="UniProtKB-UniRule"/>
</dbReference>
<keyword evidence="8" id="KW-0812">Transmembrane</keyword>
<name>A0A2N9IRJ7_FAGSY</name>
<keyword evidence="8" id="KW-0472">Membrane</keyword>
<comment type="function">
    <text evidence="2 7">PPIases accelerate the folding of proteins. It catalyzes the cis-trans isomerization of proline imidic peptide bonds in oligopeptides.</text>
</comment>
<gene>
    <name evidence="10" type="ORF">FSB_LOCUS54513</name>
</gene>
<dbReference type="PANTHER" id="PTHR47269">
    <property type="entry name" value="PEPTIDYL-PROLYL CIS-TRANS ISOMERASE CYP21-4"/>
    <property type="match status" value="1"/>
</dbReference>
<keyword evidence="6" id="KW-0143">Chaperone</keyword>
<evidence type="ECO:0000256" key="8">
    <source>
        <dbReference type="SAM" id="Phobius"/>
    </source>
</evidence>
<evidence type="ECO:0000256" key="4">
    <source>
        <dbReference type="ARBA" id="ARBA00022946"/>
    </source>
</evidence>
<comment type="catalytic activity">
    <reaction evidence="1 7">
        <text>[protein]-peptidylproline (omega=180) = [protein]-peptidylproline (omega=0)</text>
        <dbReference type="Rhea" id="RHEA:16237"/>
        <dbReference type="Rhea" id="RHEA-COMP:10747"/>
        <dbReference type="Rhea" id="RHEA-COMP:10748"/>
        <dbReference type="ChEBI" id="CHEBI:83833"/>
        <dbReference type="ChEBI" id="CHEBI:83834"/>
        <dbReference type="EC" id="5.2.1.8"/>
    </reaction>
</comment>
<keyword evidence="8" id="KW-1133">Transmembrane helix</keyword>